<feature type="compositionally biased region" description="Basic and acidic residues" evidence="1">
    <location>
        <begin position="881"/>
        <end position="891"/>
    </location>
</feature>
<feature type="domain" description="C2 NT-type" evidence="2">
    <location>
        <begin position="18"/>
        <end position="164"/>
    </location>
</feature>
<feature type="compositionally biased region" description="Basic and acidic residues" evidence="1">
    <location>
        <begin position="297"/>
        <end position="310"/>
    </location>
</feature>
<dbReference type="InterPro" id="IPR048401">
    <property type="entry name" value="SLS1_C"/>
</dbReference>
<feature type="compositionally biased region" description="Basic and acidic residues" evidence="1">
    <location>
        <begin position="919"/>
        <end position="930"/>
    </location>
</feature>
<dbReference type="Pfam" id="PF14611">
    <property type="entry name" value="KH_SLS1_1"/>
    <property type="match status" value="1"/>
</dbReference>
<dbReference type="GO" id="GO:0005743">
    <property type="term" value="C:mitochondrial inner membrane"/>
    <property type="evidence" value="ECO:0007669"/>
    <property type="project" value="InterPro"/>
</dbReference>
<feature type="region of interest" description="Disordered" evidence="1">
    <location>
        <begin position="490"/>
        <end position="515"/>
    </location>
</feature>
<organism evidence="3 4">
    <name type="scientific">Lasiodiplodia hormozganensis</name>
    <dbReference type="NCBI Taxonomy" id="869390"/>
    <lineage>
        <taxon>Eukaryota</taxon>
        <taxon>Fungi</taxon>
        <taxon>Dikarya</taxon>
        <taxon>Ascomycota</taxon>
        <taxon>Pezizomycotina</taxon>
        <taxon>Dothideomycetes</taxon>
        <taxon>Dothideomycetes incertae sedis</taxon>
        <taxon>Botryosphaeriales</taxon>
        <taxon>Botryosphaeriaceae</taxon>
        <taxon>Lasiodiplodia</taxon>
    </lineage>
</organism>
<dbReference type="InterPro" id="IPR039931">
    <property type="entry name" value="EEIG1/2-like"/>
</dbReference>
<evidence type="ECO:0000256" key="1">
    <source>
        <dbReference type="SAM" id="MobiDB-lite"/>
    </source>
</evidence>
<dbReference type="Pfam" id="PF20776">
    <property type="entry name" value="SLS1_N"/>
    <property type="match status" value="1"/>
</dbReference>
<dbReference type="PROSITE" id="PS51840">
    <property type="entry name" value="C2_NT"/>
    <property type="match status" value="1"/>
</dbReference>
<feature type="region of interest" description="Disordered" evidence="1">
    <location>
        <begin position="844"/>
        <end position="930"/>
    </location>
</feature>
<sequence>MAPRRKSVAWASESLTALAVPKHRRPKFDVRLRILDLNNVPLVSGISYVKWHIPGSAAAEHRGRTERRAIKEHKVFYVYEKHIPVRITIQNKSKMLEDAWMHFEVIQEYSAGGKSDRIVLGKVDINLSEYVEASELEADGVVRRYLMQESKINSTLKIGVYMRQVDGDRDYIAPSLKNAQVFGGIAGIIAGEQVEADESGHLPTLSKNSRADGELQDMYRRTEIAFWAAQPGELRADECIEDIFSGGDGWGNLEGKNLGDRLGVEADSTSMSDSGSRSPLRGWHRSNPSQGSNKSQDTLKKVRMQGHERGLSLRGRASLEQQANQMKAEAQMARPRPANEVEELDIREDLRSWSLPARLLRLGRAPVAPLAATTAISSSSASTFTSLARQLRASEPFAVPDAFQPEIRRDTSESNPLNPVIRHVSIEPHHKAKSGRGRTVKHIKLSKPVRVNRKGERIKEISAPLQRKYLGEDSEVLILRDITPIRKEEERYDDVDDASSATAAATGEEDPATKRRREIREALEASIAGKQAVAGQEEANEQINKLRPVSVEGPQYPAFISRKDLKALRTALKDGYAVAQLRRYADVQESLDQLQQLKREERAELGVLWESAWQEGTSPIEQRLPEADRPDVPVAALPKMKVVDRIIRGLWGVGVIEESDALGEIEIKLEPWQFDLLTLAKQSENFTILDNIGYQRKVRIESYRPENILRFIAERETAEAAVTDIERLLRRFLIRKLDLQDFESLRQKRGLETLRDFFSQKDLEFTARLSNTVIDSSSESAIMIYAMDTSTFELARRTLINIINPPSGAETSIMADAEGEGFLQTSGADSSLHHRDREKNYARWTFPVKREEPTRETSQALDEEPASEILEDSTNTPTEAQPDHTPGDRTQEVGSANSRSQPAQKVIDFFTSRLSRSSDASREPRGATRKESLWSPFPLIEYYATFGNILHKPPPTNDPLSPISFQNIVEHEGGPKRIFLHTLPGFSPFLQHITSKASLSRHSNDLLLPDALLFRFIPSPWDLEDPSSLEDFPEMGLRIEVNSLSGKARFQGLGITLRERNMDVLMPGKPVDVRFTQREVLWTDRILDRSEEIRDYLTRITTNVDGGGAIRAPPTLTIRIPAWAVKNSDKYKHLPFEFTKLGKEYIKEFIYTGVEHRQMSRYELPNGQHRVSYTSVEGGRVGGRRGELRLRLRGPAKTTEQLKAQVPGLVKEAFNMASTIEDAVHHRLQPSDPNVKSYMYHRNYKRLSREGTLEDPLPPTYREPDDEGGKNVEKAASEGGETEQATAQAKEEANNARVVDDDAPLQPGAN</sequence>
<gene>
    <name evidence="3" type="ORF">DIS24_g11049</name>
</gene>
<dbReference type="PANTHER" id="PTHR21456">
    <property type="entry name" value="FAMILY WITH SEQUENCE SIMILARITY 102"/>
    <property type="match status" value="1"/>
</dbReference>
<feature type="compositionally biased region" description="Polar residues" evidence="1">
    <location>
        <begin position="892"/>
        <end position="903"/>
    </location>
</feature>
<dbReference type="InterPro" id="IPR019448">
    <property type="entry name" value="NT-C2"/>
</dbReference>
<accession>A0AA39X1M3</accession>
<dbReference type="InterPro" id="IPR048400">
    <property type="entry name" value="SLS1_N"/>
</dbReference>
<evidence type="ECO:0000313" key="3">
    <source>
        <dbReference type="EMBL" id="KAK0625634.1"/>
    </source>
</evidence>
<protein>
    <recommendedName>
        <fullName evidence="2">C2 NT-type domain-containing protein</fullName>
    </recommendedName>
</protein>
<dbReference type="PANTHER" id="PTHR21456:SF1">
    <property type="entry name" value="C2 NT-TYPE DOMAIN-CONTAINING PROTEIN"/>
    <property type="match status" value="1"/>
</dbReference>
<reference evidence="3" key="1">
    <citation type="submission" date="2023-06" db="EMBL/GenBank/DDBJ databases">
        <title>Multi-omics analyses reveal the molecular pathogenesis toolkit of Lasiodiplodia hormozganensis, a cross-kingdom pathogen.</title>
        <authorList>
            <person name="Felix C."/>
            <person name="Meneses R."/>
            <person name="Goncalves M.F.M."/>
            <person name="Tilleman L."/>
            <person name="Duarte A.S."/>
            <person name="Jorrin-Novo J.V."/>
            <person name="Van De Peer Y."/>
            <person name="Deforce D."/>
            <person name="Van Nieuwerburgh F."/>
            <person name="Esteves A.C."/>
            <person name="Alves A."/>
        </authorList>
    </citation>
    <scope>NUCLEOTIDE SEQUENCE</scope>
    <source>
        <strain evidence="3">CBS 339.90</strain>
    </source>
</reference>
<feature type="compositionally biased region" description="Basic and acidic residues" evidence="1">
    <location>
        <begin position="1267"/>
        <end position="1276"/>
    </location>
</feature>
<dbReference type="EMBL" id="JAUJDW010000140">
    <property type="protein sequence ID" value="KAK0625634.1"/>
    <property type="molecule type" value="Genomic_DNA"/>
</dbReference>
<evidence type="ECO:0000313" key="4">
    <source>
        <dbReference type="Proteomes" id="UP001175001"/>
    </source>
</evidence>
<dbReference type="Pfam" id="PF20778">
    <property type="entry name" value="SLS1_C"/>
    <property type="match status" value="1"/>
</dbReference>
<feature type="region of interest" description="Disordered" evidence="1">
    <location>
        <begin position="264"/>
        <end position="310"/>
    </location>
</feature>
<dbReference type="InterPro" id="IPR032741">
    <property type="entry name" value="Sls1_KH-1"/>
</dbReference>
<dbReference type="Proteomes" id="UP001175001">
    <property type="component" value="Unassembled WGS sequence"/>
</dbReference>
<comment type="caution">
    <text evidence="3">The sequence shown here is derived from an EMBL/GenBank/DDBJ whole genome shotgun (WGS) entry which is preliminary data.</text>
</comment>
<dbReference type="Pfam" id="PF10358">
    <property type="entry name" value="NT-C2"/>
    <property type="match status" value="1"/>
</dbReference>
<feature type="compositionally biased region" description="Acidic residues" evidence="1">
    <location>
        <begin position="861"/>
        <end position="871"/>
    </location>
</feature>
<proteinExistence type="predicted"/>
<feature type="compositionally biased region" description="Basic and acidic residues" evidence="1">
    <location>
        <begin position="1289"/>
        <end position="1300"/>
    </location>
</feature>
<feature type="region of interest" description="Disordered" evidence="1">
    <location>
        <begin position="1247"/>
        <end position="1310"/>
    </location>
</feature>
<evidence type="ECO:0000259" key="2">
    <source>
        <dbReference type="PROSITE" id="PS51840"/>
    </source>
</evidence>
<keyword evidence="4" id="KW-1185">Reference proteome</keyword>
<name>A0AA39X1M3_9PEZI</name>
<feature type="compositionally biased region" description="Polar residues" evidence="1">
    <location>
        <begin position="286"/>
        <end position="296"/>
    </location>
</feature>
<feature type="compositionally biased region" description="Low complexity" evidence="1">
    <location>
        <begin position="268"/>
        <end position="278"/>
    </location>
</feature>